<organism evidence="2 3">
    <name type="scientific">Bacillus clarus</name>
    <dbReference type="NCBI Taxonomy" id="2338372"/>
    <lineage>
        <taxon>Bacteria</taxon>
        <taxon>Bacillati</taxon>
        <taxon>Bacillota</taxon>
        <taxon>Bacilli</taxon>
        <taxon>Bacillales</taxon>
        <taxon>Bacillaceae</taxon>
        <taxon>Bacillus</taxon>
        <taxon>Bacillus cereus group</taxon>
    </lineage>
</organism>
<dbReference type="AlphaFoldDB" id="A0A090ZGS7"/>
<evidence type="ECO:0000256" key="1">
    <source>
        <dbReference type="SAM" id="Phobius"/>
    </source>
</evidence>
<evidence type="ECO:0000313" key="2">
    <source>
        <dbReference type="EMBL" id="KFN03451.1"/>
    </source>
</evidence>
<comment type="caution">
    <text evidence="2">The sequence shown here is derived from an EMBL/GenBank/DDBJ whole genome shotgun (WGS) entry which is preliminary data.</text>
</comment>
<keyword evidence="1" id="KW-1133">Transmembrane helix</keyword>
<dbReference type="Proteomes" id="UP000029389">
    <property type="component" value="Unassembled WGS sequence"/>
</dbReference>
<evidence type="ECO:0000313" key="3">
    <source>
        <dbReference type="Proteomes" id="UP000029389"/>
    </source>
</evidence>
<evidence type="ECO:0008006" key="4">
    <source>
        <dbReference type="Google" id="ProtNLM"/>
    </source>
</evidence>
<reference evidence="2 3" key="1">
    <citation type="submission" date="2014-04" db="EMBL/GenBank/DDBJ databases">
        <authorList>
            <person name="Bishop-Lilly K.A."/>
            <person name="Broomall S.M."/>
            <person name="Chain P.S."/>
            <person name="Chertkov O."/>
            <person name="Coyne S.R."/>
            <person name="Daligault H.E."/>
            <person name="Davenport K.W."/>
            <person name="Erkkila T."/>
            <person name="Frey K.G."/>
            <person name="Gibbons H.S."/>
            <person name="Gu W."/>
            <person name="Jaissle J."/>
            <person name="Johnson S.L."/>
            <person name="Koroleva G.I."/>
            <person name="Ladner J.T."/>
            <person name="Lo C.-C."/>
            <person name="Minogue T.D."/>
            <person name="Munk C."/>
            <person name="Palacios G.F."/>
            <person name="Redden C.L."/>
            <person name="Rosenzweig C.N."/>
            <person name="Scholz M.B."/>
            <person name="Teshima H."/>
            <person name="Xu Y."/>
        </authorList>
    </citation>
    <scope>NUCLEOTIDE SEQUENCE [LARGE SCALE GENOMIC DNA]</scope>
    <source>
        <strain evidence="2 3">BHP</strain>
    </source>
</reference>
<proteinExistence type="predicted"/>
<feature type="transmembrane region" description="Helical" evidence="1">
    <location>
        <begin position="15"/>
        <end position="34"/>
    </location>
</feature>
<name>A0A090ZGS7_9BACI</name>
<gene>
    <name evidence="2" type="ORF">DJ93_4376</name>
</gene>
<keyword evidence="1" id="KW-0812">Transmembrane</keyword>
<dbReference type="EMBL" id="JMQC01000008">
    <property type="protein sequence ID" value="KFN03451.1"/>
    <property type="molecule type" value="Genomic_DNA"/>
</dbReference>
<dbReference type="RefSeq" id="WP_080743566.1">
    <property type="nucleotide sequence ID" value="NZ_JMQC01000008.1"/>
</dbReference>
<sequence length="56" mass="6775">MAQIIDNHLHKNIELYLVFIQLLSFITFNKVTIFETKKTKLKEQIQNLQQIDPYRL</sequence>
<keyword evidence="1" id="KW-0472">Membrane</keyword>
<dbReference type="PATRIC" id="fig|1405.8.peg.4502"/>
<protein>
    <recommendedName>
        <fullName evidence="4">DNA mismatch repair protein MutT</fullName>
    </recommendedName>
</protein>
<accession>A0A090ZGS7</accession>